<evidence type="ECO:0000313" key="3">
    <source>
        <dbReference type="Proteomes" id="UP000664940"/>
    </source>
</evidence>
<accession>A0A833Y3I8</accession>
<dbReference type="Proteomes" id="UP000664940">
    <property type="component" value="Unassembled WGS sequence"/>
</dbReference>
<evidence type="ECO:0000313" key="2">
    <source>
        <dbReference type="EMBL" id="KAF6073458.1"/>
    </source>
</evidence>
<organism evidence="2 3">
    <name type="scientific">Phyllostomus discolor</name>
    <name type="common">pale spear-nosed bat</name>
    <dbReference type="NCBI Taxonomy" id="89673"/>
    <lineage>
        <taxon>Eukaryota</taxon>
        <taxon>Metazoa</taxon>
        <taxon>Chordata</taxon>
        <taxon>Craniata</taxon>
        <taxon>Vertebrata</taxon>
        <taxon>Euteleostomi</taxon>
        <taxon>Mammalia</taxon>
        <taxon>Eutheria</taxon>
        <taxon>Laurasiatheria</taxon>
        <taxon>Chiroptera</taxon>
        <taxon>Yangochiroptera</taxon>
        <taxon>Phyllostomidae</taxon>
        <taxon>Phyllostominae</taxon>
        <taxon>Phyllostomus</taxon>
    </lineage>
</organism>
<gene>
    <name evidence="2" type="ORF">HJG60_009582</name>
</gene>
<feature type="region of interest" description="Disordered" evidence="1">
    <location>
        <begin position="1"/>
        <end position="40"/>
    </location>
</feature>
<dbReference type="EMBL" id="JABVXQ010000016">
    <property type="protein sequence ID" value="KAF6073458.1"/>
    <property type="molecule type" value="Genomic_DNA"/>
</dbReference>
<reference evidence="2 3" key="1">
    <citation type="journal article" date="2020" name="Nature">
        <title>Six reference-quality genomes reveal evolution of bat adaptations.</title>
        <authorList>
            <person name="Jebb D."/>
            <person name="Huang Z."/>
            <person name="Pippel M."/>
            <person name="Hughes G.M."/>
            <person name="Lavrichenko K."/>
            <person name="Devanna P."/>
            <person name="Winkler S."/>
            <person name="Jermiin L.S."/>
            <person name="Skirmuntt E.C."/>
            <person name="Katzourakis A."/>
            <person name="Burkitt-Gray L."/>
            <person name="Ray D.A."/>
            <person name="Sullivan K.A.M."/>
            <person name="Roscito J.G."/>
            <person name="Kirilenko B.M."/>
            <person name="Davalos L.M."/>
            <person name="Corthals A.P."/>
            <person name="Power M.L."/>
            <person name="Jones G."/>
            <person name="Ransome R.D."/>
            <person name="Dechmann D.K.N."/>
            <person name="Locatelli A.G."/>
            <person name="Puechmaille S.J."/>
            <person name="Fedrigo O."/>
            <person name="Jarvis E.D."/>
            <person name="Hiller M."/>
            <person name="Vernes S.C."/>
            <person name="Myers E.W."/>
            <person name="Teeling E.C."/>
        </authorList>
    </citation>
    <scope>NUCLEOTIDE SEQUENCE [LARGE SCALE GENOMIC DNA]</scope>
    <source>
        <strain evidence="2">Bat1K_MPI-CBG_1</strain>
    </source>
</reference>
<comment type="caution">
    <text evidence="2">The sequence shown here is derived from an EMBL/GenBank/DDBJ whole genome shotgun (WGS) entry which is preliminary data.</text>
</comment>
<sequence length="178" mass="19060">MIRQSSGLARLAEGRNQPRSRPLGQKGVGVSEPSGPALQHEMFPSLDSLQVPRRSTFSLASPGPRHPLLHHLLCALGPGGRRDSVIQCHPGGGGHRGRCPHTSPCNQRVGLLPPPTLCGFFHLALPSQVATNSNFNQDYCSISTVFHGIPVLAGPLGNAEMSAFEDWFRMWAPTCGSP</sequence>
<evidence type="ECO:0000256" key="1">
    <source>
        <dbReference type="SAM" id="MobiDB-lite"/>
    </source>
</evidence>
<name>A0A833Y3I8_9CHIR</name>
<proteinExistence type="predicted"/>
<protein>
    <submittedName>
        <fullName evidence="2">Uncharacterized protein</fullName>
    </submittedName>
</protein>
<dbReference type="AlphaFoldDB" id="A0A833Y3I8"/>